<evidence type="ECO:0000313" key="2">
    <source>
        <dbReference type="EMBL" id="WLD58002.1"/>
    </source>
</evidence>
<reference evidence="2" key="1">
    <citation type="submission" date="2022-07" db="EMBL/GenBank/DDBJ databases">
        <title>Complete genome sequence of Salinispirillum sp. LH10-3-1 capable of multiple carbohydrate inversion isolated from a soda lake.</title>
        <authorList>
            <person name="Liu J."/>
            <person name="Zhai Y."/>
            <person name="Zhang H."/>
            <person name="Yang H."/>
            <person name="Qu J."/>
            <person name="Li J."/>
        </authorList>
    </citation>
    <scope>NUCLEOTIDE SEQUENCE</scope>
    <source>
        <strain evidence="2">LH 10-3-1</strain>
    </source>
</reference>
<accession>A0AB38YFN9</accession>
<dbReference type="PANTHER" id="PTHR38731:SF1">
    <property type="entry name" value="FECR PROTEIN DOMAIN-CONTAINING PROTEIN"/>
    <property type="match status" value="1"/>
</dbReference>
<dbReference type="Pfam" id="PF04773">
    <property type="entry name" value="FecR"/>
    <property type="match status" value="1"/>
</dbReference>
<sequence>MKNWLIVSAGTLLLSAGLVGVVSANERPVARVVSLTGTAQLDDSAAATRGTALHEGSIVETGADSRLRMRFNGGSLLTLGENTRFEISRYEPATDTTEQTAYFRVLSGVILAIADGVTPGTDAYVIETPAASIGIRGTIVWGGYFIPGQADYILLEGGPVTITNTSGEVLLTEIGQGTTVLVDDDGRDQTAPYEPEFWDGAKLFEAVTTIAFP</sequence>
<feature type="domain" description="FecR protein" evidence="1">
    <location>
        <begin position="59"/>
        <end position="140"/>
    </location>
</feature>
<gene>
    <name evidence="2" type="ORF">NFC81_14995</name>
</gene>
<organism evidence="2">
    <name type="scientific">Salinispirillum sp. LH 10-3-1</name>
    <dbReference type="NCBI Taxonomy" id="2952525"/>
    <lineage>
        <taxon>Bacteria</taxon>
        <taxon>Pseudomonadati</taxon>
        <taxon>Pseudomonadota</taxon>
        <taxon>Gammaproteobacteria</taxon>
        <taxon>Oceanospirillales</taxon>
        <taxon>Saccharospirillaceae</taxon>
        <taxon>Salinispirillum</taxon>
    </lineage>
</organism>
<dbReference type="EMBL" id="CP101717">
    <property type="protein sequence ID" value="WLD58002.1"/>
    <property type="molecule type" value="Genomic_DNA"/>
</dbReference>
<protein>
    <submittedName>
        <fullName evidence="2">FecR family protein</fullName>
    </submittedName>
</protein>
<proteinExistence type="predicted"/>
<dbReference type="InterPro" id="IPR006860">
    <property type="entry name" value="FecR"/>
</dbReference>
<dbReference type="PANTHER" id="PTHR38731">
    <property type="entry name" value="LIPL45-RELATED LIPOPROTEIN-RELATED"/>
    <property type="match status" value="1"/>
</dbReference>
<evidence type="ECO:0000259" key="1">
    <source>
        <dbReference type="Pfam" id="PF04773"/>
    </source>
</evidence>
<dbReference type="AlphaFoldDB" id="A0AB38YFN9"/>
<name>A0AB38YFN9_9GAMM</name>
<dbReference type="RefSeq" id="WP_304995286.1">
    <property type="nucleotide sequence ID" value="NZ_CP101717.1"/>
</dbReference>